<keyword evidence="3" id="KW-1185">Reference proteome</keyword>
<evidence type="ECO:0000313" key="3">
    <source>
        <dbReference type="Proteomes" id="UP000265520"/>
    </source>
</evidence>
<accession>A0A392QWV4</accession>
<reference evidence="2 3" key="1">
    <citation type="journal article" date="2018" name="Front. Plant Sci.">
        <title>Red Clover (Trifolium pratense) and Zigzag Clover (T. medium) - A Picture of Genomic Similarities and Differences.</title>
        <authorList>
            <person name="Dluhosova J."/>
            <person name="Istvanek J."/>
            <person name="Nedelnik J."/>
            <person name="Repkova J."/>
        </authorList>
    </citation>
    <scope>NUCLEOTIDE SEQUENCE [LARGE SCALE GENOMIC DNA]</scope>
    <source>
        <strain evidence="3">cv. 10/8</strain>
        <tissue evidence="2">Leaf</tissue>
    </source>
</reference>
<evidence type="ECO:0000259" key="1">
    <source>
        <dbReference type="Pfam" id="PF16211"/>
    </source>
</evidence>
<feature type="domain" description="Histone H2A C-terminal" evidence="1">
    <location>
        <begin position="23"/>
        <end position="41"/>
    </location>
</feature>
<proteinExistence type="predicted"/>
<dbReference type="Proteomes" id="UP000265520">
    <property type="component" value="Unassembled WGS sequence"/>
</dbReference>
<organism evidence="2 3">
    <name type="scientific">Trifolium medium</name>
    <dbReference type="NCBI Taxonomy" id="97028"/>
    <lineage>
        <taxon>Eukaryota</taxon>
        <taxon>Viridiplantae</taxon>
        <taxon>Streptophyta</taxon>
        <taxon>Embryophyta</taxon>
        <taxon>Tracheophyta</taxon>
        <taxon>Spermatophyta</taxon>
        <taxon>Magnoliopsida</taxon>
        <taxon>eudicotyledons</taxon>
        <taxon>Gunneridae</taxon>
        <taxon>Pentapetalae</taxon>
        <taxon>rosids</taxon>
        <taxon>fabids</taxon>
        <taxon>Fabales</taxon>
        <taxon>Fabaceae</taxon>
        <taxon>Papilionoideae</taxon>
        <taxon>50 kb inversion clade</taxon>
        <taxon>NPAAA clade</taxon>
        <taxon>Hologalegina</taxon>
        <taxon>IRL clade</taxon>
        <taxon>Trifolieae</taxon>
        <taxon>Trifolium</taxon>
    </lineage>
</organism>
<sequence>TLVEHMISSQINYVLIALSIDDVGVLPKINPVLLPKKNERAAAKTG</sequence>
<dbReference type="Pfam" id="PF16211">
    <property type="entry name" value="Histone_H2A_C"/>
    <property type="match status" value="1"/>
</dbReference>
<protein>
    <recommendedName>
        <fullName evidence="1">Histone H2A C-terminal domain-containing protein</fullName>
    </recommendedName>
</protein>
<name>A0A392QWV4_9FABA</name>
<dbReference type="AlphaFoldDB" id="A0A392QWV4"/>
<dbReference type="EMBL" id="LXQA010162949">
    <property type="protein sequence ID" value="MCI28006.1"/>
    <property type="molecule type" value="Genomic_DNA"/>
</dbReference>
<evidence type="ECO:0000313" key="2">
    <source>
        <dbReference type="EMBL" id="MCI28006.1"/>
    </source>
</evidence>
<feature type="non-terminal residue" evidence="2">
    <location>
        <position position="1"/>
    </location>
</feature>
<dbReference type="InterPro" id="IPR032454">
    <property type="entry name" value="Histone_H2A_C"/>
</dbReference>
<comment type="caution">
    <text evidence="2">The sequence shown here is derived from an EMBL/GenBank/DDBJ whole genome shotgun (WGS) entry which is preliminary data.</text>
</comment>